<dbReference type="EMBL" id="JBDXSU010000003">
    <property type="protein sequence ID" value="MFB5189491.1"/>
    <property type="molecule type" value="Genomic_DNA"/>
</dbReference>
<accession>A0ABV5ABB4</accession>
<evidence type="ECO:0000313" key="2">
    <source>
        <dbReference type="EMBL" id="MFB5189491.1"/>
    </source>
</evidence>
<feature type="domain" description="Xylose isomerase-like TIM barrel" evidence="1">
    <location>
        <begin position="21"/>
        <end position="240"/>
    </location>
</feature>
<keyword evidence="2" id="KW-0413">Isomerase</keyword>
<evidence type="ECO:0000313" key="3">
    <source>
        <dbReference type="Proteomes" id="UP001579974"/>
    </source>
</evidence>
<dbReference type="Proteomes" id="UP001579974">
    <property type="component" value="Unassembled WGS sequence"/>
</dbReference>
<dbReference type="SUPFAM" id="SSF51658">
    <property type="entry name" value="Xylose isomerase-like"/>
    <property type="match status" value="1"/>
</dbReference>
<dbReference type="InterPro" id="IPR013022">
    <property type="entry name" value="Xyl_isomerase-like_TIM-brl"/>
</dbReference>
<dbReference type="PANTHER" id="PTHR12110">
    <property type="entry name" value="HYDROXYPYRUVATE ISOMERASE"/>
    <property type="match status" value="1"/>
</dbReference>
<protein>
    <submittedName>
        <fullName evidence="2">Sugar phosphate isomerase/epimerase family protein</fullName>
    </submittedName>
</protein>
<sequence>MVTLSAFADEISADLAEQLDVLEAEGIKQIEFRSVWNKNVLDLSDDELRQVREALDARGFRVSAVGSPIGKISILDDFVPHLAKFERAMDVAKYLGTPYIRIFSFFIPTGHNAGDYRDEVLRRLTQLVQRAAQSGLVLLHENEKGIYGDEPERCLDILRELSSDHFKFAFDPANFVQCGVKPFTEAFPALGPYTAYIHIKDALLEGKRVVPVGQGDGEVKQILQAMFVNGYDGVLSIEPHLAQASAFAGFSGPELFHVATVALKGLLKELNQSWDGQSVHARDEIL</sequence>
<dbReference type="InterPro" id="IPR036237">
    <property type="entry name" value="Xyl_isomerase-like_sf"/>
</dbReference>
<keyword evidence="3" id="KW-1185">Reference proteome</keyword>
<dbReference type="Pfam" id="PF01261">
    <property type="entry name" value="AP_endonuc_2"/>
    <property type="match status" value="1"/>
</dbReference>
<dbReference type="InterPro" id="IPR050312">
    <property type="entry name" value="IolE/XylAMocC-like"/>
</dbReference>
<gene>
    <name evidence="2" type="ORF">KKP3000_002763</name>
</gene>
<reference evidence="2 3" key="1">
    <citation type="journal article" date="2024" name="Int. J. Mol. Sci.">
        <title>Exploration of Alicyclobacillus spp. Genome in Search of Antibiotic Resistance.</title>
        <authorList>
            <person name="Bucka-Kolendo J."/>
            <person name="Kiousi D.E."/>
            <person name="Dekowska A."/>
            <person name="Mikolajczuk-Szczyrba A."/>
            <person name="Karadedos D.M."/>
            <person name="Michael P."/>
            <person name="Galanis A."/>
            <person name="Sokolowska B."/>
        </authorList>
    </citation>
    <scope>NUCLEOTIDE SEQUENCE [LARGE SCALE GENOMIC DNA]</scope>
    <source>
        <strain evidence="2 3">KKP 3000</strain>
    </source>
</reference>
<name>A0ABV5ABB4_9BACL</name>
<proteinExistence type="predicted"/>
<comment type="caution">
    <text evidence="2">The sequence shown here is derived from an EMBL/GenBank/DDBJ whole genome shotgun (WGS) entry which is preliminary data.</text>
</comment>
<dbReference type="RefSeq" id="WP_275475445.1">
    <property type="nucleotide sequence ID" value="NZ_CP162940.1"/>
</dbReference>
<organism evidence="2 3">
    <name type="scientific">Alicyclobacillus fastidiosus</name>
    <dbReference type="NCBI Taxonomy" id="392011"/>
    <lineage>
        <taxon>Bacteria</taxon>
        <taxon>Bacillati</taxon>
        <taxon>Bacillota</taxon>
        <taxon>Bacilli</taxon>
        <taxon>Bacillales</taxon>
        <taxon>Alicyclobacillaceae</taxon>
        <taxon>Alicyclobacillus</taxon>
    </lineage>
</organism>
<evidence type="ECO:0000259" key="1">
    <source>
        <dbReference type="Pfam" id="PF01261"/>
    </source>
</evidence>
<dbReference type="Gene3D" id="3.20.20.150">
    <property type="entry name" value="Divalent-metal-dependent TIM barrel enzymes"/>
    <property type="match status" value="1"/>
</dbReference>
<dbReference type="PANTHER" id="PTHR12110:SF53">
    <property type="entry name" value="BLR5974 PROTEIN"/>
    <property type="match status" value="1"/>
</dbReference>
<dbReference type="GO" id="GO:0016853">
    <property type="term" value="F:isomerase activity"/>
    <property type="evidence" value="ECO:0007669"/>
    <property type="project" value="UniProtKB-KW"/>
</dbReference>